<dbReference type="GO" id="GO:0003677">
    <property type="term" value="F:DNA binding"/>
    <property type="evidence" value="ECO:0007669"/>
    <property type="project" value="InterPro"/>
</dbReference>
<dbReference type="PANTHER" id="PTHR23272:SF166">
    <property type="entry name" value="ZINC FINGER BED DOMAIN-CONTAINING PROTEIN RICESLEEPER 2-LIKE ISOFORM X1"/>
    <property type="match status" value="1"/>
</dbReference>
<dbReference type="InterPro" id="IPR025525">
    <property type="entry name" value="hAT-like_transposase_RNase-H"/>
</dbReference>
<evidence type="ECO:0000259" key="2">
    <source>
        <dbReference type="Pfam" id="PF14372"/>
    </source>
</evidence>
<dbReference type="Pfam" id="PF05699">
    <property type="entry name" value="Dimer_Tnp_hAT"/>
    <property type="match status" value="1"/>
</dbReference>
<gene>
    <name evidence="3" type="ORF">CCACVL1_18056</name>
</gene>
<dbReference type="Proteomes" id="UP000188268">
    <property type="component" value="Unassembled WGS sequence"/>
</dbReference>
<dbReference type="SUPFAM" id="SSF53098">
    <property type="entry name" value="Ribonuclease H-like"/>
    <property type="match status" value="1"/>
</dbReference>
<dbReference type="STRING" id="210143.A0A1R3HN20"/>
<dbReference type="GO" id="GO:0046983">
    <property type="term" value="F:protein dimerization activity"/>
    <property type="evidence" value="ECO:0007669"/>
    <property type="project" value="InterPro"/>
</dbReference>
<dbReference type="SMART" id="SM00614">
    <property type="entry name" value="ZnF_BED"/>
    <property type="match status" value="1"/>
</dbReference>
<protein>
    <submittedName>
        <fullName evidence="3">Putative Zinc finger, BED-type</fullName>
    </submittedName>
</protein>
<feature type="domain" description="HAT C-terminal dimerisation" evidence="1">
    <location>
        <begin position="418"/>
        <end position="500"/>
    </location>
</feature>
<evidence type="ECO:0000313" key="4">
    <source>
        <dbReference type="Proteomes" id="UP000188268"/>
    </source>
</evidence>
<dbReference type="Pfam" id="PF14372">
    <property type="entry name" value="hAT-like_RNase-H"/>
    <property type="match status" value="1"/>
</dbReference>
<feature type="domain" description="hAT-like transposase RNase-H fold" evidence="2">
    <location>
        <begin position="273"/>
        <end position="371"/>
    </location>
</feature>
<accession>A0A1R3HN20</accession>
<reference evidence="3 4" key="1">
    <citation type="submission" date="2013-09" db="EMBL/GenBank/DDBJ databases">
        <title>Corchorus capsularis genome sequencing.</title>
        <authorList>
            <person name="Alam M."/>
            <person name="Haque M.S."/>
            <person name="Islam M.S."/>
            <person name="Emdad E.M."/>
            <person name="Islam M.M."/>
            <person name="Ahmed B."/>
            <person name="Halim A."/>
            <person name="Hossen Q.M.M."/>
            <person name="Hossain M.Z."/>
            <person name="Ahmed R."/>
            <person name="Khan M.M."/>
            <person name="Islam R."/>
            <person name="Rashid M.M."/>
            <person name="Khan S.A."/>
            <person name="Rahman M.S."/>
            <person name="Alam M."/>
        </authorList>
    </citation>
    <scope>NUCLEOTIDE SEQUENCE [LARGE SCALE GENOMIC DNA]</scope>
    <source>
        <strain evidence="4">cv. CVL-1</strain>
        <tissue evidence="3">Whole seedling</tissue>
    </source>
</reference>
<proteinExistence type="predicted"/>
<dbReference type="InterPro" id="IPR008906">
    <property type="entry name" value="HATC_C_dom"/>
</dbReference>
<dbReference type="InterPro" id="IPR012337">
    <property type="entry name" value="RNaseH-like_sf"/>
</dbReference>
<dbReference type="AlphaFoldDB" id="A0A1R3HN20"/>
<dbReference type="EMBL" id="AWWV01011524">
    <property type="protein sequence ID" value="OMO71817.1"/>
    <property type="molecule type" value="Genomic_DNA"/>
</dbReference>
<comment type="caution">
    <text evidence="3">The sequence shown here is derived from an EMBL/GenBank/DDBJ whole genome shotgun (WGS) entry which is preliminary data.</text>
</comment>
<dbReference type="Gramene" id="OMO71817">
    <property type="protein sequence ID" value="OMO71817"/>
    <property type="gene ID" value="CCACVL1_18056"/>
</dbReference>
<evidence type="ECO:0000259" key="1">
    <source>
        <dbReference type="Pfam" id="PF05699"/>
    </source>
</evidence>
<keyword evidence="4" id="KW-1185">Reference proteome</keyword>
<evidence type="ECO:0000313" key="3">
    <source>
        <dbReference type="EMBL" id="OMO71817.1"/>
    </source>
</evidence>
<name>A0A1R3HN20_COCAP</name>
<dbReference type="OrthoDB" id="1937594at2759"/>
<organism evidence="3 4">
    <name type="scientific">Corchorus capsularis</name>
    <name type="common">Jute</name>
    <dbReference type="NCBI Taxonomy" id="210143"/>
    <lineage>
        <taxon>Eukaryota</taxon>
        <taxon>Viridiplantae</taxon>
        <taxon>Streptophyta</taxon>
        <taxon>Embryophyta</taxon>
        <taxon>Tracheophyta</taxon>
        <taxon>Spermatophyta</taxon>
        <taxon>Magnoliopsida</taxon>
        <taxon>eudicotyledons</taxon>
        <taxon>Gunneridae</taxon>
        <taxon>Pentapetalae</taxon>
        <taxon>rosids</taxon>
        <taxon>malvids</taxon>
        <taxon>Malvales</taxon>
        <taxon>Malvaceae</taxon>
        <taxon>Grewioideae</taxon>
        <taxon>Apeibeae</taxon>
        <taxon>Corchorus</taxon>
    </lineage>
</organism>
<sequence length="520" mass="60251">MEMDYSAAANESGIGAVANESGIGDQVGSSAFPTVPRKSASKWSVVWDEFSMLNAQELKDYEEKLGITRTRERAKCMHCGKVLIAESKSGMVTLGRHLERCPERPNNLNELGGNRNIDHNVCREMIAEAVIEHGYPFEWVEHKKTRDLCYYLNKKFKPVCRNTCLDVIRESLVKVRNCVKHVEGSEARKIKFRECVVQAGLSYSRGLWLDVATRWNSTYLILERFMFYHSAFRNSARADQTFSFLLPDEREFPWLESIFTFLKPFYDITNLFSGRDYPTANLYFENVWQIQRNIDKELISQDPIMREMATTMKEKFSKYWDEHTLVLSFAAILDPRFKIQFLQYTLPLLGTQYANRAECILVQMKLMFEEYQSKNGIFPESSVLNDNVEQAGRQRRVISQDMCGFSQFDFQSNSTRSELDIYLGEAREDYNKEIDILDYWKNNQSRFPILSRMAMDLLCIPITTVASKSTFSMGGRVINKWRNCLLTENAEMLITTRNWLYGCEVEENAATVFGRGIAKV</sequence>
<dbReference type="PANTHER" id="PTHR23272">
    <property type="entry name" value="BED FINGER-RELATED"/>
    <property type="match status" value="1"/>
</dbReference>